<dbReference type="EC" id="3.1.1.61" evidence="3"/>
<accession>A0A1E3X9P9</accession>
<dbReference type="InterPro" id="IPR001789">
    <property type="entry name" value="Sig_transdc_resp-reg_receiver"/>
</dbReference>
<dbReference type="Proteomes" id="UP000094056">
    <property type="component" value="Unassembled WGS sequence"/>
</dbReference>
<protein>
    <submittedName>
        <fullName evidence="3">Chemotaxis response regulator protein-glutamate methylesterase</fullName>
        <ecNumber evidence="3">3.1.1.61</ecNumber>
    </submittedName>
</protein>
<gene>
    <name evidence="3" type="primary">cheB_3</name>
    <name evidence="3" type="ORF">SCARUB_02533</name>
</gene>
<comment type="caution">
    <text evidence="3">The sequence shown here is derived from an EMBL/GenBank/DDBJ whole genome shotgun (WGS) entry which is preliminary data.</text>
</comment>
<dbReference type="Pfam" id="PF00072">
    <property type="entry name" value="Response_reg"/>
    <property type="match status" value="1"/>
</dbReference>
<feature type="modified residue" description="4-aspartylphosphate" evidence="1">
    <location>
        <position position="147"/>
    </location>
</feature>
<keyword evidence="3" id="KW-0378">Hydrolase</keyword>
<evidence type="ECO:0000256" key="1">
    <source>
        <dbReference type="PROSITE-ProRule" id="PRU00169"/>
    </source>
</evidence>
<proteinExistence type="predicted"/>
<dbReference type="SUPFAM" id="SSF52172">
    <property type="entry name" value="CheY-like"/>
    <property type="match status" value="1"/>
</dbReference>
<evidence type="ECO:0000259" key="2">
    <source>
        <dbReference type="PROSITE" id="PS50110"/>
    </source>
</evidence>
<sequence>MLIVDRDRETVTTLKGVLKEKYDIIVAPVVMITDDALFLTKKYQPDIVCTEHFPGAARRKTDVTTLYKELLTAKTVILPIDKQIKKNLLEKSKPKVLIIEDNSFPFKNMGNILRDQGYEIVNDHIINTTEEAFRLVKKYNPDIILLDHNIGKEQKEEGLTIAKKLAGVLGTARRKNTINRSSRSID</sequence>
<dbReference type="GO" id="GO:0000160">
    <property type="term" value="P:phosphorelay signal transduction system"/>
    <property type="evidence" value="ECO:0007669"/>
    <property type="project" value="InterPro"/>
</dbReference>
<dbReference type="Gene3D" id="3.40.50.2300">
    <property type="match status" value="1"/>
</dbReference>
<name>A0A1E3X9P9_9BACT</name>
<reference evidence="3 4" key="1">
    <citation type="submission" date="2016-07" db="EMBL/GenBank/DDBJ databases">
        <title>Draft genome of Scalindua rubra, obtained from a brine-seawater interface in the Red Sea, sheds light on salt adaptation in anammox bacteria.</title>
        <authorList>
            <person name="Speth D.R."/>
            <person name="Lagkouvardos I."/>
            <person name="Wang Y."/>
            <person name="Qian P.-Y."/>
            <person name="Dutilh B.E."/>
            <person name="Jetten M.S."/>
        </authorList>
    </citation>
    <scope>NUCLEOTIDE SEQUENCE [LARGE SCALE GENOMIC DNA]</scope>
    <source>
        <strain evidence="3">BSI-1</strain>
    </source>
</reference>
<keyword evidence="1" id="KW-0597">Phosphoprotein</keyword>
<organism evidence="3 4">
    <name type="scientific">Candidatus Scalindua rubra</name>
    <dbReference type="NCBI Taxonomy" id="1872076"/>
    <lineage>
        <taxon>Bacteria</taxon>
        <taxon>Pseudomonadati</taxon>
        <taxon>Planctomycetota</taxon>
        <taxon>Candidatus Brocadiia</taxon>
        <taxon>Candidatus Brocadiales</taxon>
        <taxon>Candidatus Scalinduaceae</taxon>
        <taxon>Candidatus Scalindua</taxon>
    </lineage>
</organism>
<dbReference type="InterPro" id="IPR011006">
    <property type="entry name" value="CheY-like_superfamily"/>
</dbReference>
<evidence type="ECO:0000313" key="3">
    <source>
        <dbReference type="EMBL" id="ODS32337.1"/>
    </source>
</evidence>
<evidence type="ECO:0000313" key="4">
    <source>
        <dbReference type="Proteomes" id="UP000094056"/>
    </source>
</evidence>
<dbReference type="PROSITE" id="PS50110">
    <property type="entry name" value="RESPONSE_REGULATORY"/>
    <property type="match status" value="1"/>
</dbReference>
<feature type="domain" description="Response regulatory" evidence="2">
    <location>
        <begin position="95"/>
        <end position="186"/>
    </location>
</feature>
<dbReference type="AlphaFoldDB" id="A0A1E3X9P9"/>
<dbReference type="EMBL" id="MAYW01000067">
    <property type="protein sequence ID" value="ODS32337.1"/>
    <property type="molecule type" value="Genomic_DNA"/>
</dbReference>
<dbReference type="GO" id="GO:0008984">
    <property type="term" value="F:protein-glutamate methylesterase activity"/>
    <property type="evidence" value="ECO:0007669"/>
    <property type="project" value="UniProtKB-EC"/>
</dbReference>